<dbReference type="SUPFAM" id="SSF56349">
    <property type="entry name" value="DNA breaking-rejoining enzymes"/>
    <property type="match status" value="1"/>
</dbReference>
<name>A0A0D3KD07_EMIH1</name>
<evidence type="ECO:0000256" key="1">
    <source>
        <dbReference type="SAM" id="MobiDB-lite"/>
    </source>
</evidence>
<sequence>MHDRPPSDGSPASPAADAAAHAAADPVPLTLSDIRTSYDNFEVAGFGQALSSASHPGTNSWAFTLDYETMQWMQLDQNGDANSWSLGEFLAQDEVRVMMLDPACTKSLTFREFVNGLSKSTAISNSDNWTGTEPYFGKNQKANCPTLDPASLTARTTEAGTAAGEAQRQAFLGSIAGVSLVDGIKELEWPVLAEVVMPFVTLAPDAWESGYGAVYIDEDAWSRWAEAMSTLIADMGKAAWTKAYEEIMKRLEAASEDIKQKMHLRLADLVPVQPEVHYAEEGNAAQRAAAAAKNKAAQDRAFLKELKLGDLAGSDGRLAFYARAATAVGSHVTVSSRDAKSFMKAVRAIRSAAESKMGEDLDSEEVALAFKGMLTVDPVMPVLMNLTKTAGGPAARINLRRMAWVWSGDRPVGEAELAPLLKENFHAALACFDAVRAMVGSAADGSSLPADVGRVYSSVSTVAMRVGVLKNGDHLGPASLKELEHKMKHLRGTLEGGRYTAKSMSERCDEVVCMLHAVARNAAMHLPAGAVGGAGTATETDRLGAKPGAFRVWLACALLAAGATPEQIMALLRWSSEEARRLYARIGERVQISLLDAAVDANFETVRSHTLLAATATGGAGSRVGEASAAAARAVDEAMELVGRAHAFIGALPSPEALPSIDDDNDVRRVSEAVTALRSEAAKADRALELDDGAEEPDDEPASH</sequence>
<reference evidence="3" key="1">
    <citation type="journal article" date="2013" name="Nature">
        <title>Pan genome of the phytoplankton Emiliania underpins its global distribution.</title>
        <authorList>
            <person name="Read B.A."/>
            <person name="Kegel J."/>
            <person name="Klute M.J."/>
            <person name="Kuo A."/>
            <person name="Lefebvre S.C."/>
            <person name="Maumus F."/>
            <person name="Mayer C."/>
            <person name="Miller J."/>
            <person name="Monier A."/>
            <person name="Salamov A."/>
            <person name="Young J."/>
            <person name="Aguilar M."/>
            <person name="Claverie J.M."/>
            <person name="Frickenhaus S."/>
            <person name="Gonzalez K."/>
            <person name="Herman E.K."/>
            <person name="Lin Y.C."/>
            <person name="Napier J."/>
            <person name="Ogata H."/>
            <person name="Sarno A.F."/>
            <person name="Shmutz J."/>
            <person name="Schroeder D."/>
            <person name="de Vargas C."/>
            <person name="Verret F."/>
            <person name="von Dassow P."/>
            <person name="Valentin K."/>
            <person name="Van de Peer Y."/>
            <person name="Wheeler G."/>
            <person name="Dacks J.B."/>
            <person name="Delwiche C.F."/>
            <person name="Dyhrman S.T."/>
            <person name="Glockner G."/>
            <person name="John U."/>
            <person name="Richards T."/>
            <person name="Worden A.Z."/>
            <person name="Zhang X."/>
            <person name="Grigoriev I.V."/>
            <person name="Allen A.E."/>
            <person name="Bidle K."/>
            <person name="Borodovsky M."/>
            <person name="Bowler C."/>
            <person name="Brownlee C."/>
            <person name="Cock J.M."/>
            <person name="Elias M."/>
            <person name="Gladyshev V.N."/>
            <person name="Groth M."/>
            <person name="Guda C."/>
            <person name="Hadaegh A."/>
            <person name="Iglesias-Rodriguez M.D."/>
            <person name="Jenkins J."/>
            <person name="Jones B.M."/>
            <person name="Lawson T."/>
            <person name="Leese F."/>
            <person name="Lindquist E."/>
            <person name="Lobanov A."/>
            <person name="Lomsadze A."/>
            <person name="Malik S.B."/>
            <person name="Marsh M.E."/>
            <person name="Mackinder L."/>
            <person name="Mock T."/>
            <person name="Mueller-Roeber B."/>
            <person name="Pagarete A."/>
            <person name="Parker M."/>
            <person name="Probert I."/>
            <person name="Quesneville H."/>
            <person name="Raines C."/>
            <person name="Rensing S.A."/>
            <person name="Riano-Pachon D.M."/>
            <person name="Richier S."/>
            <person name="Rokitta S."/>
            <person name="Shiraiwa Y."/>
            <person name="Soanes D.M."/>
            <person name="van der Giezen M."/>
            <person name="Wahlund T.M."/>
            <person name="Williams B."/>
            <person name="Wilson W."/>
            <person name="Wolfe G."/>
            <person name="Wurch L.L."/>
        </authorList>
    </citation>
    <scope>NUCLEOTIDE SEQUENCE</scope>
</reference>
<protein>
    <submittedName>
        <fullName evidence="2">Uncharacterized protein</fullName>
    </submittedName>
</protein>
<accession>A0A0D3KD07</accession>
<feature type="region of interest" description="Disordered" evidence="1">
    <location>
        <begin position="684"/>
        <end position="704"/>
    </location>
</feature>
<evidence type="ECO:0000313" key="2">
    <source>
        <dbReference type="EnsemblProtists" id="EOD33642"/>
    </source>
</evidence>
<dbReference type="RefSeq" id="XP_005786071.1">
    <property type="nucleotide sequence ID" value="XM_005786014.1"/>
</dbReference>
<dbReference type="GeneID" id="17278912"/>
<evidence type="ECO:0000313" key="3">
    <source>
        <dbReference type="Proteomes" id="UP000013827"/>
    </source>
</evidence>
<dbReference type="PaxDb" id="2903-EOD33642"/>
<dbReference type="KEGG" id="ehx:EMIHUDRAFT_111634"/>
<keyword evidence="3" id="KW-1185">Reference proteome</keyword>
<organism evidence="2 3">
    <name type="scientific">Emiliania huxleyi (strain CCMP1516)</name>
    <dbReference type="NCBI Taxonomy" id="280463"/>
    <lineage>
        <taxon>Eukaryota</taxon>
        <taxon>Haptista</taxon>
        <taxon>Haptophyta</taxon>
        <taxon>Prymnesiophyceae</taxon>
        <taxon>Isochrysidales</taxon>
        <taxon>Noelaerhabdaceae</taxon>
        <taxon>Emiliania</taxon>
    </lineage>
</organism>
<proteinExistence type="predicted"/>
<dbReference type="EnsemblProtists" id="EOD33642">
    <property type="protein sequence ID" value="EOD33642"/>
    <property type="gene ID" value="EMIHUDRAFT_111634"/>
</dbReference>
<dbReference type="AlphaFoldDB" id="A0A0D3KD07"/>
<feature type="compositionally biased region" description="Acidic residues" evidence="1">
    <location>
        <begin position="690"/>
        <end position="704"/>
    </location>
</feature>
<reference evidence="2" key="2">
    <citation type="submission" date="2024-10" db="UniProtKB">
        <authorList>
            <consortium name="EnsemblProtists"/>
        </authorList>
    </citation>
    <scope>IDENTIFICATION</scope>
</reference>
<dbReference type="HOGENOM" id="CLU_024425_0_0_1"/>
<dbReference type="InterPro" id="IPR011010">
    <property type="entry name" value="DNA_brk_join_enz"/>
</dbReference>
<feature type="compositionally biased region" description="Low complexity" evidence="1">
    <location>
        <begin position="7"/>
        <end position="21"/>
    </location>
</feature>
<dbReference type="GO" id="GO:0003677">
    <property type="term" value="F:DNA binding"/>
    <property type="evidence" value="ECO:0007669"/>
    <property type="project" value="InterPro"/>
</dbReference>
<dbReference type="Proteomes" id="UP000013827">
    <property type="component" value="Unassembled WGS sequence"/>
</dbReference>
<feature type="region of interest" description="Disordered" evidence="1">
    <location>
        <begin position="1"/>
        <end position="21"/>
    </location>
</feature>